<dbReference type="Proteomes" id="UP000286848">
    <property type="component" value="Unassembled WGS sequence"/>
</dbReference>
<dbReference type="GO" id="GO:0016787">
    <property type="term" value="F:hydrolase activity"/>
    <property type="evidence" value="ECO:0007669"/>
    <property type="project" value="InterPro"/>
</dbReference>
<dbReference type="AlphaFoldDB" id="A0A401IT35"/>
<comment type="caution">
    <text evidence="1">The sequence shown here is derived from an EMBL/GenBank/DDBJ whole genome shotgun (WGS) entry which is preliminary data.</text>
</comment>
<evidence type="ECO:0000313" key="1">
    <source>
        <dbReference type="EMBL" id="GBG94667.1"/>
    </source>
</evidence>
<dbReference type="OrthoDB" id="5380073at2"/>
<dbReference type="InterPro" id="IPR029052">
    <property type="entry name" value="Metallo-depent_PP-like"/>
</dbReference>
<accession>A0A401IT35</accession>
<evidence type="ECO:0000313" key="2">
    <source>
        <dbReference type="Proteomes" id="UP000286848"/>
    </source>
</evidence>
<sequence length="202" mass="23153">MIYFTADTHFLDAHLKHDLHFAHRDFLTTAEMDQTIIENWNRVVTPQDTVYHLGDIAKIDSNRKGYSAVLDLLVQLNGQIVFVKGNHDPRALLKHLAKHQVKTESGQDKFIFHDVGLILKFDHYQFFLTHYPLMLGISVNSINLHGHIHHYAINSVSNLNVGVDSPEADYLGLAKRPFGQPFSQKEVVAMVQSKKIDFQKRK</sequence>
<name>A0A401IT35_9LACO</name>
<keyword evidence="2" id="KW-1185">Reference proteome</keyword>
<proteinExistence type="predicted"/>
<dbReference type="EMBL" id="BFFP01000015">
    <property type="protein sequence ID" value="GBG94667.1"/>
    <property type="molecule type" value="Genomic_DNA"/>
</dbReference>
<dbReference type="SUPFAM" id="SSF56300">
    <property type="entry name" value="Metallo-dependent phosphatases"/>
    <property type="match status" value="1"/>
</dbReference>
<gene>
    <name evidence="1" type="ORF">LFYK43_11260</name>
</gene>
<protein>
    <submittedName>
        <fullName evidence="1">Phosphoesterase</fullName>
    </submittedName>
</protein>
<dbReference type="RefSeq" id="WP_124976281.1">
    <property type="nucleotide sequence ID" value="NZ_BFFP01000015.1"/>
</dbReference>
<reference evidence="1 2" key="1">
    <citation type="journal article" date="2019" name="Int. J. Syst. Evol. Microbiol.">
        <title>Lactobacillus salitolerans sp. nov., a novel lactic acid bacterium isolated from spent mushroom substrates.</title>
        <authorList>
            <person name="Tohno M."/>
            <person name="Tanizawa Y."/>
            <person name="Kojima Y."/>
            <person name="Sakamoto M."/>
            <person name="Nakamura Y."/>
            <person name="Ohkuma M."/>
            <person name="Kobayashi H."/>
        </authorList>
    </citation>
    <scope>NUCLEOTIDE SEQUENCE [LARGE SCALE GENOMIC DNA]</scope>
    <source>
        <strain evidence="1 2">YK43</strain>
    </source>
</reference>
<organism evidence="1 2">
    <name type="scientific">Ligilactobacillus salitolerans</name>
    <dbReference type="NCBI Taxonomy" id="1808352"/>
    <lineage>
        <taxon>Bacteria</taxon>
        <taxon>Bacillati</taxon>
        <taxon>Bacillota</taxon>
        <taxon>Bacilli</taxon>
        <taxon>Lactobacillales</taxon>
        <taxon>Lactobacillaceae</taxon>
        <taxon>Ligilactobacillus</taxon>
    </lineage>
</organism>
<dbReference type="Gene3D" id="3.60.21.10">
    <property type="match status" value="1"/>
</dbReference>